<gene>
    <name evidence="3" type="ORF">PNOK_0117600</name>
</gene>
<feature type="transmembrane region" description="Helical" evidence="2">
    <location>
        <begin position="233"/>
        <end position="252"/>
    </location>
</feature>
<comment type="caution">
    <text evidence="3">The sequence shown here is derived from an EMBL/GenBank/DDBJ whole genome shotgun (WGS) entry which is preliminary data.</text>
</comment>
<name>A0A286UX14_9AGAM</name>
<organism evidence="3 4">
    <name type="scientific">Pyrrhoderma noxium</name>
    <dbReference type="NCBI Taxonomy" id="2282107"/>
    <lineage>
        <taxon>Eukaryota</taxon>
        <taxon>Fungi</taxon>
        <taxon>Dikarya</taxon>
        <taxon>Basidiomycota</taxon>
        <taxon>Agaricomycotina</taxon>
        <taxon>Agaricomycetes</taxon>
        <taxon>Hymenochaetales</taxon>
        <taxon>Hymenochaetaceae</taxon>
        <taxon>Pyrrhoderma</taxon>
    </lineage>
</organism>
<proteinExistence type="predicted"/>
<feature type="transmembrane region" description="Helical" evidence="2">
    <location>
        <begin position="113"/>
        <end position="133"/>
    </location>
</feature>
<protein>
    <submittedName>
        <fullName evidence="3">40S ribosomal S18-coprinopsis cinerea</fullName>
    </submittedName>
</protein>
<feature type="compositionally biased region" description="Basic and acidic residues" evidence="1">
    <location>
        <begin position="48"/>
        <end position="64"/>
    </location>
</feature>
<evidence type="ECO:0000256" key="2">
    <source>
        <dbReference type="SAM" id="Phobius"/>
    </source>
</evidence>
<keyword evidence="2" id="KW-1133">Transmembrane helix</keyword>
<dbReference type="OrthoDB" id="2553651at2759"/>
<evidence type="ECO:0000313" key="4">
    <source>
        <dbReference type="Proteomes" id="UP000217199"/>
    </source>
</evidence>
<dbReference type="EMBL" id="NBII01000001">
    <property type="protein sequence ID" value="PAV24108.1"/>
    <property type="molecule type" value="Genomic_DNA"/>
</dbReference>
<dbReference type="STRING" id="2282107.A0A286UX14"/>
<feature type="compositionally biased region" description="Acidic residues" evidence="1">
    <location>
        <begin position="65"/>
        <end position="75"/>
    </location>
</feature>
<keyword evidence="2" id="KW-0812">Transmembrane</keyword>
<dbReference type="InParanoid" id="A0A286UX14"/>
<accession>A0A286UX14</accession>
<keyword evidence="4" id="KW-1185">Reference proteome</keyword>
<evidence type="ECO:0000256" key="1">
    <source>
        <dbReference type="SAM" id="MobiDB-lite"/>
    </source>
</evidence>
<dbReference type="Proteomes" id="UP000217199">
    <property type="component" value="Unassembled WGS sequence"/>
</dbReference>
<keyword evidence="2" id="KW-0472">Membrane</keyword>
<feature type="transmembrane region" description="Helical" evidence="2">
    <location>
        <begin position="199"/>
        <end position="221"/>
    </location>
</feature>
<feature type="region of interest" description="Disordered" evidence="1">
    <location>
        <begin position="1"/>
        <end position="87"/>
    </location>
</feature>
<feature type="transmembrane region" description="Helical" evidence="2">
    <location>
        <begin position="145"/>
        <end position="164"/>
    </location>
</feature>
<dbReference type="AlphaFoldDB" id="A0A286UX14"/>
<feature type="compositionally biased region" description="Pro residues" evidence="1">
    <location>
        <begin position="11"/>
        <end position="21"/>
    </location>
</feature>
<sequence length="261" mass="28339">MSYADVTAHNAPPPSMQPKPDPALLNTEQPKSGIVADDTAKVNIVSPDFKRDPTTVTSEKHPIEDVSESDGEEDNTNGSQKRKRRVRRKLQEAEQEAVDVWTVAKEKLLQPGVAGGLVGVVNVGLLSFASYALYTDPELRKDNRVLSIGGISLLTLFGLEGYAAERYAQTPQGKEERKRAKEEGSKIYKHAREVVLRPGVLGGLVGLLNIGILGGVGYAAYVNWDSPRWDRRVVSAVSVGLLGITGAEGFLAEKYGESRKQ</sequence>
<evidence type="ECO:0000313" key="3">
    <source>
        <dbReference type="EMBL" id="PAV24108.1"/>
    </source>
</evidence>
<reference evidence="3 4" key="1">
    <citation type="journal article" date="2017" name="Mol. Ecol.">
        <title>Comparative and population genomic landscape of Phellinus noxius: A hypervariable fungus causing root rot in trees.</title>
        <authorList>
            <person name="Chung C.L."/>
            <person name="Lee T.J."/>
            <person name="Akiba M."/>
            <person name="Lee H.H."/>
            <person name="Kuo T.H."/>
            <person name="Liu D."/>
            <person name="Ke H.M."/>
            <person name="Yokoi T."/>
            <person name="Roa M.B."/>
            <person name="Lu M.J."/>
            <person name="Chang Y.Y."/>
            <person name="Ann P.J."/>
            <person name="Tsai J.N."/>
            <person name="Chen C.Y."/>
            <person name="Tzean S.S."/>
            <person name="Ota Y."/>
            <person name="Hattori T."/>
            <person name="Sahashi N."/>
            <person name="Liou R.F."/>
            <person name="Kikuchi T."/>
            <person name="Tsai I.J."/>
        </authorList>
    </citation>
    <scope>NUCLEOTIDE SEQUENCE [LARGE SCALE GENOMIC DNA]</scope>
    <source>
        <strain evidence="3 4">FFPRI411160</strain>
    </source>
</reference>